<dbReference type="InterPro" id="IPR008928">
    <property type="entry name" value="6-hairpin_glycosidase_sf"/>
</dbReference>
<dbReference type="AlphaFoldDB" id="A0A941IZV3"/>
<dbReference type="InterPro" id="IPR012341">
    <property type="entry name" value="6hp_glycosidase-like_sf"/>
</dbReference>
<evidence type="ECO:0000313" key="3">
    <source>
        <dbReference type="Proteomes" id="UP000679220"/>
    </source>
</evidence>
<keyword evidence="3" id="KW-1185">Reference proteome</keyword>
<dbReference type="InterPro" id="IPR008979">
    <property type="entry name" value="Galactose-bd-like_sf"/>
</dbReference>
<protein>
    <recommendedName>
        <fullName evidence="1">CBM6 domain-containing protein</fullName>
    </recommendedName>
</protein>
<name>A0A941IZV3_9BACT</name>
<sequence length="890" mass="99316">MQKLFFFLTATLLFTACQTQDSTPLYEGENFTIFNNRVEQSEYTAQVHSPVHITSDYQSPANATFPNFIEFKFAINGKDNELPVGINHTFLLTPGDDGTIQLPLLAFGEKHEAEEKAAPNGSIAPNTPLLIQVDASAITKAFSEQGFYETYSGQKIYKEDYKGIYIAGNLSPLGWDFDNLAGRTDRELKDDNGDGIFEITLALNPYNPDDFTAKEWQLEHNISRYPQLTSSVPLLDALYNLALDETEMNIEADGTFRTGEEWPGVWTRDVSYSILLAYAFTNPEVAKTSLMRKVKNNRIIQDTGTGGAWPVSSDRTTWALAAWEVYKVTGDEAWLKTIYPIIKNSVDDDFRTLKDNRSSLIKGESSFLDWRKQTYPDWMNGVDIFESRCLGTNAVHAKTYSILAQIAELLGENSQPYQLESEKVKQAINKELWMDDKGYYAQYLYGRNKLMLSPRSEALGGAFTILFDIADKTKSQQLIDNTPVLDYGIPCIYPQIPDMPPYHNNGIWPFVQAYWNWACAKAEHTAALEQGLAGMHRAAALFLTNKENMVAENGDFRDTEVNSNRQLWSVAGYLSSVYRIFAGLRFELDGLHIKPFIPQSYGSQMTITNLKYRSANIDVIIKGYGSKIKSCTVNGQASLAIIPPSASGDYKVVIELDNTVDAESSKPINSNRFSLKTPRLAYDRNKLTWNSIEGATDYKVMRNGKLMQTTGNTEYICEVSDYYSEYSVKAINGQNESFVSAPVTILPATSLSIDASRLGNAGAIRANGFNGDGYIELSKELNTTISASVSVSKAGKYLVQARYSNGSGPDNTDNKCAIRTLHVNGQKAGVMVMPQRGKDEWSNWGNTNLVKVDLQKGNNEISLTFESYNNNMNGDINTALLDKLMIIPEQ</sequence>
<dbReference type="SUPFAM" id="SSF48208">
    <property type="entry name" value="Six-hairpin glycosidases"/>
    <property type="match status" value="1"/>
</dbReference>
<dbReference type="InterPro" id="IPR035396">
    <property type="entry name" value="Bac_rhamnosid6H"/>
</dbReference>
<dbReference type="Gene3D" id="1.50.10.10">
    <property type="match status" value="1"/>
</dbReference>
<accession>A0A941IZV3</accession>
<dbReference type="EMBL" id="JAGTAR010000052">
    <property type="protein sequence ID" value="MBR8538155.1"/>
    <property type="molecule type" value="Genomic_DNA"/>
</dbReference>
<dbReference type="InterPro" id="IPR005084">
    <property type="entry name" value="CBM6"/>
</dbReference>
<dbReference type="SUPFAM" id="SSF49785">
    <property type="entry name" value="Galactose-binding domain-like"/>
    <property type="match status" value="1"/>
</dbReference>
<reference evidence="2" key="1">
    <citation type="journal article" date="2018" name="Int. J. Syst. Evol. Microbiol.">
        <title>Carboxylicivirga sediminis sp. nov., isolated from coastal sediment.</title>
        <authorList>
            <person name="Wang F.Q."/>
            <person name="Ren L.H."/>
            <person name="Zou R.J."/>
            <person name="Sun Y.Z."/>
            <person name="Liu X.J."/>
            <person name="Jiang F."/>
            <person name="Liu L.J."/>
        </authorList>
    </citation>
    <scope>NUCLEOTIDE SEQUENCE</scope>
    <source>
        <strain evidence="2">JR1</strain>
    </source>
</reference>
<proteinExistence type="predicted"/>
<dbReference type="Gene3D" id="2.60.120.260">
    <property type="entry name" value="Galactose-binding domain-like"/>
    <property type="match status" value="1"/>
</dbReference>
<dbReference type="Proteomes" id="UP000679220">
    <property type="component" value="Unassembled WGS sequence"/>
</dbReference>
<dbReference type="RefSeq" id="WP_212193179.1">
    <property type="nucleotide sequence ID" value="NZ_JAGTAR010000052.1"/>
</dbReference>
<evidence type="ECO:0000259" key="1">
    <source>
        <dbReference type="PROSITE" id="PS51175"/>
    </source>
</evidence>
<evidence type="ECO:0000313" key="2">
    <source>
        <dbReference type="EMBL" id="MBR8538155.1"/>
    </source>
</evidence>
<dbReference type="Pfam" id="PF17389">
    <property type="entry name" value="Bac_rhamnosid6H"/>
    <property type="match status" value="1"/>
</dbReference>
<gene>
    <name evidence="2" type="ORF">KDU71_21470</name>
</gene>
<reference evidence="2" key="2">
    <citation type="submission" date="2021-04" db="EMBL/GenBank/DDBJ databases">
        <authorList>
            <person name="Zhang T."/>
            <person name="Zhang Y."/>
            <person name="Lu D."/>
            <person name="Zuo D."/>
            <person name="Du Z."/>
        </authorList>
    </citation>
    <scope>NUCLEOTIDE SEQUENCE</scope>
    <source>
        <strain evidence="2">JR1</strain>
    </source>
</reference>
<dbReference type="Gene3D" id="2.60.420.10">
    <property type="entry name" value="Maltose phosphorylase, domain 3"/>
    <property type="match status" value="1"/>
</dbReference>
<feature type="domain" description="CBM6" evidence="1">
    <location>
        <begin position="744"/>
        <end position="887"/>
    </location>
</feature>
<dbReference type="GO" id="GO:0005975">
    <property type="term" value="P:carbohydrate metabolic process"/>
    <property type="evidence" value="ECO:0007669"/>
    <property type="project" value="InterPro"/>
</dbReference>
<dbReference type="PROSITE" id="PS51175">
    <property type="entry name" value="CBM6"/>
    <property type="match status" value="1"/>
</dbReference>
<organism evidence="2 3">
    <name type="scientific">Carboxylicivirga sediminis</name>
    <dbReference type="NCBI Taxonomy" id="2006564"/>
    <lineage>
        <taxon>Bacteria</taxon>
        <taxon>Pseudomonadati</taxon>
        <taxon>Bacteroidota</taxon>
        <taxon>Bacteroidia</taxon>
        <taxon>Marinilabiliales</taxon>
        <taxon>Marinilabiliaceae</taxon>
        <taxon>Carboxylicivirga</taxon>
    </lineage>
</organism>
<comment type="caution">
    <text evidence="2">The sequence shown here is derived from an EMBL/GenBank/DDBJ whole genome shotgun (WGS) entry which is preliminary data.</text>
</comment>
<dbReference type="GO" id="GO:0030246">
    <property type="term" value="F:carbohydrate binding"/>
    <property type="evidence" value="ECO:0007669"/>
    <property type="project" value="InterPro"/>
</dbReference>
<dbReference type="PROSITE" id="PS51257">
    <property type="entry name" value="PROKAR_LIPOPROTEIN"/>
    <property type="match status" value="1"/>
</dbReference>